<evidence type="ECO:0000256" key="1">
    <source>
        <dbReference type="SAM" id="SignalP"/>
    </source>
</evidence>
<keyword evidence="3" id="KW-1185">Reference proteome</keyword>
<dbReference type="PANTHER" id="PTHR31694:SF26">
    <property type="entry name" value="OS05G0151100 PROTEIN"/>
    <property type="match status" value="1"/>
</dbReference>
<keyword evidence="1" id="KW-0732">Signal</keyword>
<feature type="signal peptide" evidence="1">
    <location>
        <begin position="1"/>
        <end position="18"/>
    </location>
</feature>
<dbReference type="AlphaFoldDB" id="A0A9P7AZZ4"/>
<dbReference type="EMBL" id="VNKQ01000004">
    <property type="protein sequence ID" value="KAG0651570.1"/>
    <property type="molecule type" value="Genomic_DNA"/>
</dbReference>
<dbReference type="OrthoDB" id="1001765at2759"/>
<sequence length="327" mass="34505">MRYSLIPALALGATLVSALPLEGRADVAQDFNPPPGGDTTILNYALTLEYLERKFYAEGIANYSQADFVKAGFPDPFYKNLKEIYYDEQTHVSFLAGALGPAAVSEATYSFPSTDPKSFVALSSVLEGVGVSAYLGAAAAIADKTYIPIAGSILTVESRHSSYIRAALGESPFPKPFDTPLDFNQVYSLAAQFITGFAAGAAPLPFKAFPPLVIQASQYYYTAGSSSVTFTHGKTNAVKAGLITADTPVYAVLFSGLDKYYVPVYETQGNSGDFKFDKLPAGGDGVLPPTGQVYVVLSTSGTAVSDANTISGVGILEVSPPGDRNLF</sequence>
<name>A0A9P7AZZ4_9HELO</name>
<dbReference type="InterPro" id="IPR009078">
    <property type="entry name" value="Ferritin-like_SF"/>
</dbReference>
<dbReference type="PANTHER" id="PTHR31694">
    <property type="entry name" value="DESICCATION-LIKE PROTEIN"/>
    <property type="match status" value="1"/>
</dbReference>
<dbReference type="Pfam" id="PF13668">
    <property type="entry name" value="Ferritin_2"/>
    <property type="match status" value="1"/>
</dbReference>
<organism evidence="2 3">
    <name type="scientific">Hyphodiscus hymeniophilus</name>
    <dbReference type="NCBI Taxonomy" id="353542"/>
    <lineage>
        <taxon>Eukaryota</taxon>
        <taxon>Fungi</taxon>
        <taxon>Dikarya</taxon>
        <taxon>Ascomycota</taxon>
        <taxon>Pezizomycotina</taxon>
        <taxon>Leotiomycetes</taxon>
        <taxon>Helotiales</taxon>
        <taxon>Hyphodiscaceae</taxon>
        <taxon>Hyphodiscus</taxon>
    </lineage>
</organism>
<dbReference type="SUPFAM" id="SSF47240">
    <property type="entry name" value="Ferritin-like"/>
    <property type="match status" value="1"/>
</dbReference>
<evidence type="ECO:0000313" key="3">
    <source>
        <dbReference type="Proteomes" id="UP000785200"/>
    </source>
</evidence>
<dbReference type="Proteomes" id="UP000785200">
    <property type="component" value="Unassembled WGS sequence"/>
</dbReference>
<accession>A0A9P7AZZ4</accession>
<dbReference type="InterPro" id="IPR052965">
    <property type="entry name" value="Pigment-catalase-like"/>
</dbReference>
<proteinExistence type="predicted"/>
<dbReference type="CDD" id="cd00657">
    <property type="entry name" value="Ferritin_like"/>
    <property type="match status" value="1"/>
</dbReference>
<gene>
    <name evidence="2" type="ORF">D0Z07_1725</name>
</gene>
<protein>
    <submittedName>
        <fullName evidence="2">Uncharacterized protein</fullName>
    </submittedName>
</protein>
<reference evidence="2" key="1">
    <citation type="submission" date="2019-07" db="EMBL/GenBank/DDBJ databases">
        <title>Hyphodiscus hymeniophilus genome sequencing and assembly.</title>
        <authorList>
            <person name="Kramer G."/>
            <person name="Nodwell J."/>
        </authorList>
    </citation>
    <scope>NUCLEOTIDE SEQUENCE</scope>
    <source>
        <strain evidence="2">ATCC 34498</strain>
    </source>
</reference>
<evidence type="ECO:0000313" key="2">
    <source>
        <dbReference type="EMBL" id="KAG0651570.1"/>
    </source>
</evidence>
<comment type="caution">
    <text evidence="2">The sequence shown here is derived from an EMBL/GenBank/DDBJ whole genome shotgun (WGS) entry which is preliminary data.</text>
</comment>
<feature type="chain" id="PRO_5040391943" evidence="1">
    <location>
        <begin position="19"/>
        <end position="327"/>
    </location>
</feature>